<accession>A0ABS4NQD9</accession>
<dbReference type="Pfam" id="PF00395">
    <property type="entry name" value="SLH"/>
    <property type="match status" value="3"/>
</dbReference>
<keyword evidence="5" id="KW-1185">Reference proteome</keyword>
<proteinExistence type="predicted"/>
<dbReference type="PROSITE" id="PS51272">
    <property type="entry name" value="SLH"/>
    <property type="match status" value="3"/>
</dbReference>
<dbReference type="EMBL" id="JAGGLV010000004">
    <property type="protein sequence ID" value="MBP2111624.1"/>
    <property type="molecule type" value="Genomic_DNA"/>
</dbReference>
<feature type="region of interest" description="Disordered" evidence="1">
    <location>
        <begin position="1605"/>
        <end position="1625"/>
    </location>
</feature>
<reference evidence="4 5" key="1">
    <citation type="submission" date="2021-03" db="EMBL/GenBank/DDBJ databases">
        <title>Genomic Encyclopedia of Type Strains, Phase IV (KMG-IV): sequencing the most valuable type-strain genomes for metagenomic binning, comparative biology and taxonomic classification.</title>
        <authorList>
            <person name="Goeker M."/>
        </authorList>
    </citation>
    <scope>NUCLEOTIDE SEQUENCE [LARGE SCALE GENOMIC DNA]</scope>
    <source>
        <strain evidence="4 5">DSM 101953</strain>
    </source>
</reference>
<feature type="compositionally biased region" description="Low complexity" evidence="1">
    <location>
        <begin position="1608"/>
        <end position="1625"/>
    </location>
</feature>
<dbReference type="PANTHER" id="PTHR43308:SF5">
    <property type="entry name" value="S-LAYER PROTEIN _ PEPTIDOGLYCAN ENDO-BETA-N-ACETYLGLUCOSAMINIDASE"/>
    <property type="match status" value="1"/>
</dbReference>
<evidence type="ECO:0000259" key="3">
    <source>
        <dbReference type="PROSITE" id="PS51272"/>
    </source>
</evidence>
<evidence type="ECO:0000313" key="4">
    <source>
        <dbReference type="EMBL" id="MBP2111624.1"/>
    </source>
</evidence>
<sequence length="1981" mass="212245">MKPKKLLALLMVPTMILSMFPAPLKVSADTADWSARAAYGGEGGTELFLGGKYIELGISKWGNFGTIGNKPANFRGTNSRSNLGMSADHDGYGTGKDLPVDYYLPGTPEERFAVGYQSGGNTYAKSNSALMGSWEMPTRIINTSQTDKGTLSATTVSTWAGTMEIKQVISFKEDQKFYRNEVTITNLTGKKWDGARYMRTMDPDNTVDQGGSYTTSNMVTQTIQEDGAAVVRANTIGDNDPLYKAFNSRAPIFFYSSNPQAKASVFGFSNSNPYEEAAYDSPAAKGQEVVADTGITMTWDSGAMAPHASKKFTYYTSLDERDFSEVISEIELDEEDSTDLTEAKANDGTVTGNQMVNIVGATLADPIDRSHIRVNNLPEGLDFDVTRLSDTELNFTLTGAAVNHGKDATTNNLSVTVDKENLIGNASGLTTKTFSVTFRDPAAMTLNKGIVSEAVYGSGEITETLGVTLTGGKFEKAINAADVQVHGLPAGLGTTVTRVSDTELELKFTGAATVTRDVYGAYVTVASGKLTGSPAELSTNTFKFDFMDKEPYLVVKSPLLYESELNDGTIEGALVLELKNGSFDESVIGALEAVNWPPGLTPGKVTIDSPTQITVAFAGQAASHKSADSVDRATVMVAGIPSGTFAILFRSPPAAIAVSPEVIHDAGDGTAAEKLTVTLRNGKFTEEVSGEIHLNNLPEGLDYKVVRISDTVLEIQITGEATSKLEASAFASVTVDPTVIVDGIKPVTSNNFDLQLPGSNSLLERDAAAITWDAIRQENLVQKSVVSGLLLPETGAFGSTITWTSSNEAVIKPDGTVTRPVFAAGDQEVTLTAVLKNGDSEQTKTFVLVVKKQAGTDKQSVTEDTDLLTWDTIREENVSQESVTSAVYLPVAGENGSSIKWTSSDERVITPDGKLQAPSYLDGDRTVTLTAVITKGDVTETKEFVLTVVKHPLTDEESVKESLEALTWDMIRAGNETPEQVKTKLDLITQGRYDSTITWTSTEPSVVGTDGTVNRPGSGVGDRKVILTATITKGNVIVTKEFAVTVKAKRDGLDAQLDEAAELLAIGYHGQDTAKSVTQAITLISKGFYDSQVVWTSHRSDIVSSTGEVQRPLKDTVVRLTARVAKEGFFREKDFYITVKGTSPVNLPQDELNIQVTYAPGDSEESVTKNVFLPKTGETGSVLTWTSSNPDVLTNTGRVKRPGPDEQDVTVELSVKLADPDRPGETLVKNFTIVIKKLSDQEAAEDAARSTGIHTAATFAPGDTWESVTEAFVLLQTGKYDTKITWASSEASVIAVQQNADGAKGNVTLPAQDTNVILTATFTRGGKSAVKHYLLIVKAKGVTKEGAVRQPTSRKAGLSTPNDGSPLQQGVTILRTNLSNGTRIDTIVIDENEVYNLVEGVNPNDPDTANRNVSITHVDDSAALADEIAVEIPSGAVSVLAGRNASLDIVTALGSIRLDAASLGQLEATATDLYFRIVPVKNTLEQLNVQSNAILNGVSKLSLTSDKTLQTLGAPREIETNYSKINTKVLLPLSEIAGDIPLQSSGVRDAFLDSLRVYVEHSDGEIAVYTPAIMYNSGGEPVALEIQINKFSTFQIVRITDKSPESYPVTKPTPTATPAPQAGVPAGSVELTADNLKELQNKGGEIVVESDLGMARLAAANINLAEISKQFGLTNVNTDDIIIYAELAASAPGSLEAFKIAVGKQNVQPGGLLANFSVKAKYQGQTVTVNNHGWVKYTMPVPADMKITTGVLYRDGAIYHQPTYVTIKDGRYYATINSLENGDFGLIWNPLEFPDVAKHWSKPDVNDMGSRLVVSGTKEAVFEPQRAITRAEFTAMLARALGIVTHGEQPVTFSDVSAGGWYGLELQVAIENGLITGYPDGTFRPDNNISRQEAMAIVSRALSITELKSSRSEEQTQQLLKSFADSASVAKWAIANVKQNLAAGIILGRDEQRLAPNENITRAEASAAIRRLLIQSNLINP</sequence>
<dbReference type="Proteomes" id="UP000773462">
    <property type="component" value="Unassembled WGS sequence"/>
</dbReference>
<dbReference type="InterPro" id="IPR001119">
    <property type="entry name" value="SLH_dom"/>
</dbReference>
<organism evidence="4 5">
    <name type="scientific">Paenibacillus silagei</name>
    <dbReference type="NCBI Taxonomy" id="1670801"/>
    <lineage>
        <taxon>Bacteria</taxon>
        <taxon>Bacillati</taxon>
        <taxon>Bacillota</taxon>
        <taxon>Bacilli</taxon>
        <taxon>Bacillales</taxon>
        <taxon>Paenibacillaceae</taxon>
        <taxon>Paenibacillus</taxon>
    </lineage>
</organism>
<protein>
    <recommendedName>
        <fullName evidence="3">SLH domain-containing protein</fullName>
    </recommendedName>
</protein>
<dbReference type="Pfam" id="PF20578">
    <property type="entry name" value="aBig_2"/>
    <property type="match status" value="6"/>
</dbReference>
<name>A0ABS4NQD9_9BACL</name>
<evidence type="ECO:0000313" key="5">
    <source>
        <dbReference type="Proteomes" id="UP000773462"/>
    </source>
</evidence>
<comment type="caution">
    <text evidence="4">The sequence shown here is derived from an EMBL/GenBank/DDBJ whole genome shotgun (WGS) entry which is preliminary data.</text>
</comment>
<feature type="chain" id="PRO_5047368784" description="SLH domain-containing protein" evidence="2">
    <location>
        <begin position="25"/>
        <end position="1981"/>
    </location>
</feature>
<dbReference type="PANTHER" id="PTHR43308">
    <property type="entry name" value="OUTER MEMBRANE PROTEIN ALPHA-RELATED"/>
    <property type="match status" value="1"/>
</dbReference>
<feature type="domain" description="SLH" evidence="3">
    <location>
        <begin position="1920"/>
        <end position="1981"/>
    </location>
</feature>
<evidence type="ECO:0000256" key="2">
    <source>
        <dbReference type="SAM" id="SignalP"/>
    </source>
</evidence>
<feature type="region of interest" description="Disordered" evidence="1">
    <location>
        <begin position="1346"/>
        <end position="1367"/>
    </location>
</feature>
<keyword evidence="2" id="KW-0732">Signal</keyword>
<evidence type="ECO:0000256" key="1">
    <source>
        <dbReference type="SAM" id="MobiDB-lite"/>
    </source>
</evidence>
<dbReference type="InterPro" id="IPR051465">
    <property type="entry name" value="Cell_Envelope_Struct_Comp"/>
</dbReference>
<feature type="signal peptide" evidence="2">
    <location>
        <begin position="1"/>
        <end position="24"/>
    </location>
</feature>
<dbReference type="InterPro" id="IPR046780">
    <property type="entry name" value="aBig_2"/>
</dbReference>
<feature type="domain" description="SLH" evidence="3">
    <location>
        <begin position="1849"/>
        <end position="1912"/>
    </location>
</feature>
<dbReference type="RefSeq" id="WP_209871592.1">
    <property type="nucleotide sequence ID" value="NZ_JAGGLV010000004.1"/>
</dbReference>
<feature type="domain" description="SLH" evidence="3">
    <location>
        <begin position="1788"/>
        <end position="1848"/>
    </location>
</feature>
<gene>
    <name evidence="4" type="ORF">J2Z70_001765</name>
</gene>